<evidence type="ECO:0000313" key="2">
    <source>
        <dbReference type="EMBL" id="CAH2252196.1"/>
    </source>
</evidence>
<protein>
    <submittedName>
        <fullName evidence="2">Uncharacterized protein</fullName>
    </submittedName>
</protein>
<sequence length="215" mass="23519">MAFFCSTLHATGPKRPPNQTNGTITALANPAPVPEPQKEAAVVTFQSPASVSPNISCSNREDLSPGCVIASNGTMVRRDLNAFEQALKARAASPSRLLASTSFSKNHNRQNVPTLSDPDDSDAYRDMASLFEPKLDHLYNEQSSSSKAPKSTEPFTIKAGLINKTNEPILQKKAKSVYCNATNSKLSADLTSSHPFSIIRREDLELFRISYTYQR</sequence>
<proteinExistence type="predicted"/>
<dbReference type="Proteomes" id="UP001295444">
    <property type="component" value="Chromosome 02"/>
</dbReference>
<feature type="compositionally biased region" description="Polar residues" evidence="1">
    <location>
        <begin position="101"/>
        <end position="114"/>
    </location>
</feature>
<evidence type="ECO:0000256" key="1">
    <source>
        <dbReference type="SAM" id="MobiDB-lite"/>
    </source>
</evidence>
<gene>
    <name evidence="2" type="ORF">PECUL_23A017299</name>
</gene>
<evidence type="ECO:0000313" key="3">
    <source>
        <dbReference type="Proteomes" id="UP001295444"/>
    </source>
</evidence>
<reference evidence="2" key="1">
    <citation type="submission" date="2022-03" db="EMBL/GenBank/DDBJ databases">
        <authorList>
            <person name="Alioto T."/>
            <person name="Alioto T."/>
            <person name="Gomez Garrido J."/>
        </authorList>
    </citation>
    <scope>NUCLEOTIDE SEQUENCE</scope>
</reference>
<keyword evidence="3" id="KW-1185">Reference proteome</keyword>
<name>A0AAD1RFW2_PELCU</name>
<organism evidence="2 3">
    <name type="scientific">Pelobates cultripes</name>
    <name type="common">Western spadefoot toad</name>
    <dbReference type="NCBI Taxonomy" id="61616"/>
    <lineage>
        <taxon>Eukaryota</taxon>
        <taxon>Metazoa</taxon>
        <taxon>Chordata</taxon>
        <taxon>Craniata</taxon>
        <taxon>Vertebrata</taxon>
        <taxon>Euteleostomi</taxon>
        <taxon>Amphibia</taxon>
        <taxon>Batrachia</taxon>
        <taxon>Anura</taxon>
        <taxon>Pelobatoidea</taxon>
        <taxon>Pelobatidae</taxon>
        <taxon>Pelobates</taxon>
    </lineage>
</organism>
<feature type="region of interest" description="Disordered" evidence="1">
    <location>
        <begin position="101"/>
        <end position="122"/>
    </location>
</feature>
<accession>A0AAD1RFW2</accession>
<dbReference type="AlphaFoldDB" id="A0AAD1RFW2"/>
<dbReference type="EMBL" id="OW240913">
    <property type="protein sequence ID" value="CAH2252196.1"/>
    <property type="molecule type" value="Genomic_DNA"/>
</dbReference>